<accession>A0ABQ9NA46</accession>
<protein>
    <recommendedName>
        <fullName evidence="3">Large ribosomal RNA subunit accumulation protein YCED homolog 2, chloroplastic</fullName>
    </recommendedName>
</protein>
<dbReference type="InterPro" id="IPR044985">
    <property type="entry name" value="YceD_plant"/>
</dbReference>
<evidence type="ECO:0000313" key="2">
    <source>
        <dbReference type="Proteomes" id="UP001174677"/>
    </source>
</evidence>
<sequence length="211" mass="23925">MEMAEAGHLASGRSIKSILSWHPTNRRSHKLLCHASKTIAVPRRKDMSVIAKKGCKTSRRLITISTGDGRWHGKWTSQYLFSLQELQLEDLIEDEQRDTEVSINLCVQKRASFGFSVDGRIITSFTGKCSNCSSPYCKEVIYVKPGYESNLDPLIQDTIRLTTSVKDTCLESCDRSEPTLQFPTEIVGRNVASIYKRWSRLLELKQKSLPL</sequence>
<keyword evidence="2" id="KW-1185">Reference proteome</keyword>
<dbReference type="PANTHER" id="PTHR37734">
    <property type="entry name" value="LARGE RIBOSOMAL RNA SUBUNIT ACCUMULATION PROTEIN YCED HOMOLOG 2, CHLOROPLASTIC"/>
    <property type="match status" value="1"/>
</dbReference>
<name>A0ABQ9NA46_HEVBR</name>
<reference evidence="1" key="1">
    <citation type="journal article" date="2023" name="Plant Biotechnol. J.">
        <title>Chromosome-level wild Hevea brasiliensis genome provides new tools for genomic-assisted breeding and valuable loci to elevate rubber yield.</title>
        <authorList>
            <person name="Cheng H."/>
            <person name="Song X."/>
            <person name="Hu Y."/>
            <person name="Wu T."/>
            <person name="Yang Q."/>
            <person name="An Z."/>
            <person name="Feng S."/>
            <person name="Deng Z."/>
            <person name="Wu W."/>
            <person name="Zeng X."/>
            <person name="Tu M."/>
            <person name="Wang X."/>
            <person name="Huang H."/>
        </authorList>
    </citation>
    <scope>NUCLEOTIDE SEQUENCE</scope>
    <source>
        <strain evidence="1">MT/VB/25A 57/8</strain>
    </source>
</reference>
<dbReference type="EMBL" id="JARPOI010000001">
    <property type="protein sequence ID" value="KAJ9189382.1"/>
    <property type="molecule type" value="Genomic_DNA"/>
</dbReference>
<comment type="caution">
    <text evidence="1">The sequence shown here is derived from an EMBL/GenBank/DDBJ whole genome shotgun (WGS) entry which is preliminary data.</text>
</comment>
<proteinExistence type="predicted"/>
<gene>
    <name evidence="1" type="ORF">P3X46_000686</name>
</gene>
<dbReference type="PANTHER" id="PTHR37734:SF1">
    <property type="entry name" value="LARGE RIBOSOMAL RNA SUBUNIT ACCUMULATION PROTEIN YCED HOMOLOG 2, CHLOROPLASTIC"/>
    <property type="match status" value="1"/>
</dbReference>
<organism evidence="1 2">
    <name type="scientific">Hevea brasiliensis</name>
    <name type="common">Para rubber tree</name>
    <name type="synonym">Siphonia brasiliensis</name>
    <dbReference type="NCBI Taxonomy" id="3981"/>
    <lineage>
        <taxon>Eukaryota</taxon>
        <taxon>Viridiplantae</taxon>
        <taxon>Streptophyta</taxon>
        <taxon>Embryophyta</taxon>
        <taxon>Tracheophyta</taxon>
        <taxon>Spermatophyta</taxon>
        <taxon>Magnoliopsida</taxon>
        <taxon>eudicotyledons</taxon>
        <taxon>Gunneridae</taxon>
        <taxon>Pentapetalae</taxon>
        <taxon>rosids</taxon>
        <taxon>fabids</taxon>
        <taxon>Malpighiales</taxon>
        <taxon>Euphorbiaceae</taxon>
        <taxon>Crotonoideae</taxon>
        <taxon>Micrandreae</taxon>
        <taxon>Hevea</taxon>
    </lineage>
</organism>
<evidence type="ECO:0000313" key="1">
    <source>
        <dbReference type="EMBL" id="KAJ9189382.1"/>
    </source>
</evidence>
<evidence type="ECO:0008006" key="3">
    <source>
        <dbReference type="Google" id="ProtNLM"/>
    </source>
</evidence>
<dbReference type="Proteomes" id="UP001174677">
    <property type="component" value="Chromosome 1"/>
</dbReference>